<accession>A0AC58MCL3</accession>
<organism evidence="1 2">
    <name type="scientific">Castor canadensis</name>
    <name type="common">American beaver</name>
    <dbReference type="NCBI Taxonomy" id="51338"/>
    <lineage>
        <taxon>Eukaryota</taxon>
        <taxon>Metazoa</taxon>
        <taxon>Chordata</taxon>
        <taxon>Craniata</taxon>
        <taxon>Vertebrata</taxon>
        <taxon>Euteleostomi</taxon>
        <taxon>Mammalia</taxon>
        <taxon>Eutheria</taxon>
        <taxon>Euarchontoglires</taxon>
        <taxon>Glires</taxon>
        <taxon>Rodentia</taxon>
        <taxon>Castorimorpha</taxon>
        <taxon>Castoridae</taxon>
        <taxon>Castor</taxon>
    </lineage>
</organism>
<keyword evidence="2" id="KW-0418">Kinase</keyword>
<sequence length="524" mass="57237">MAELSGSPVHVQLPQQAAPVTAAAAPAAAAPAAATAAPAPAPAAAPAPAPAAQAVGWPICRDAYELQEVIGSGATAVVQAALCKPRQERVAIKRINLEKCQTSMDELLKEIQAMSQCSHPNVVTYYTSFVVKDELWLVMKLLSGGSMLDIIKYIVNRGEHKNGVLEEAIIATILKEVLEGLDYLHRNGQIHRDLKAGNILLGEDGSVQIADFGVSAFLATGGDVTRNKVRKTFVGTPCWMAPEVMEQVRGYDFKADMWSFGITAIELATGAAPYHKYPPMKVLMLTLQNDPPTLETGVEDKEMMKKYGKSFRKLLSLCLQKDPSKRPTAAELLKCKFFQKAKNREYLIEKLLTRTPDIAQRAKKVRRVPGSSGHLHKTEDGDWEWSDDEMDEKSEEGKAAASQEKSRRVKEEHTEGQPNASEDYREASCAVNLVLRLRNSRKELNDIRFEFTPGRDTADGVSQELFSAGLVDGHDVVIVAANLQKIVDDPKALKTLTFKLASGCDGSEIPDEVKLIGFAQLSVS</sequence>
<proteinExistence type="predicted"/>
<gene>
    <name evidence="2" type="primary">Stk39</name>
</gene>
<dbReference type="RefSeq" id="XP_073927126.1">
    <property type="nucleotide sequence ID" value="XM_074071025.1"/>
</dbReference>
<dbReference type="Proteomes" id="UP001732720">
    <property type="component" value="Chromosome 4"/>
</dbReference>
<evidence type="ECO:0000313" key="2">
    <source>
        <dbReference type="RefSeq" id="XP_073927126.1"/>
    </source>
</evidence>
<keyword evidence="1" id="KW-1185">Reference proteome</keyword>
<keyword evidence="2" id="KW-0808">Transferase</keyword>
<protein>
    <submittedName>
        <fullName evidence="2">STE20/SPS1-related proline-alanine-rich protein kinase isoform X2</fullName>
    </submittedName>
</protein>
<evidence type="ECO:0000313" key="1">
    <source>
        <dbReference type="Proteomes" id="UP001732720"/>
    </source>
</evidence>
<reference evidence="2" key="1">
    <citation type="submission" date="2025-08" db="UniProtKB">
        <authorList>
            <consortium name="RefSeq"/>
        </authorList>
    </citation>
    <scope>IDENTIFICATION</scope>
</reference>
<name>A0AC58MCL3_CASCN</name>